<dbReference type="AlphaFoldDB" id="A0A6I5RRH9"/>
<dbReference type="InterPro" id="IPR047706">
    <property type="entry name" value="BCAM0308-like"/>
</dbReference>
<dbReference type="EMBL" id="JAAHBT010000135">
    <property type="protein sequence ID" value="NES10513.1"/>
    <property type="molecule type" value="Genomic_DNA"/>
</dbReference>
<reference evidence="2 3" key="1">
    <citation type="submission" date="2020-02" db="EMBL/GenBank/DDBJ databases">
        <title>Broccoli isolated Pseudomonas sp.</title>
        <authorList>
            <person name="Fujikawa T."/>
            <person name="Sawada H."/>
        </authorList>
    </citation>
    <scope>NUCLEOTIDE SEQUENCE [LARGE SCALE GENOMIC DNA]</scope>
    <source>
        <strain evidence="2 3">JCM 32154</strain>
    </source>
</reference>
<organism evidence="2 3">
    <name type="scientific">Pseudomonas laurentiana</name>
    <dbReference type="NCBI Taxonomy" id="2364649"/>
    <lineage>
        <taxon>Bacteria</taxon>
        <taxon>Pseudomonadati</taxon>
        <taxon>Pseudomonadota</taxon>
        <taxon>Gammaproteobacteria</taxon>
        <taxon>Pseudomonadales</taxon>
        <taxon>Pseudomonadaceae</taxon>
        <taxon>Pseudomonas</taxon>
    </lineage>
</organism>
<feature type="region of interest" description="Disordered" evidence="1">
    <location>
        <begin position="1"/>
        <end position="21"/>
    </location>
</feature>
<evidence type="ECO:0000256" key="1">
    <source>
        <dbReference type="SAM" id="MobiDB-lite"/>
    </source>
</evidence>
<dbReference type="RefSeq" id="WP_163936752.1">
    <property type="nucleotide sequence ID" value="NZ_BMQU01000004.1"/>
</dbReference>
<evidence type="ECO:0000313" key="3">
    <source>
        <dbReference type="Proteomes" id="UP000471751"/>
    </source>
</evidence>
<proteinExistence type="predicted"/>
<sequence>MDKYQHSQKDKLFKTDKTDPYLEAHRPGGSAQCPECGAKYHAGQWSWHADASHVSVENFVCPACRRVADRAAAGQVRLAGGFLQKHREELVHLVRNTEAREKAEHALERLIDVAEDGDELLVTTTGLHLANRIGHDLEAAYDGDTSYRYSDSEFYLSVDWHRD</sequence>
<evidence type="ECO:0000313" key="2">
    <source>
        <dbReference type="EMBL" id="NES10513.1"/>
    </source>
</evidence>
<dbReference type="Proteomes" id="UP000471751">
    <property type="component" value="Unassembled WGS sequence"/>
</dbReference>
<protein>
    <submittedName>
        <fullName evidence="2">ATPase</fullName>
    </submittedName>
</protein>
<name>A0A6I5RRH9_9PSED</name>
<dbReference type="NCBIfam" id="NF040826">
    <property type="entry name" value="lxa_BCAM0308"/>
    <property type="match status" value="1"/>
</dbReference>
<keyword evidence="3" id="KW-1185">Reference proteome</keyword>
<gene>
    <name evidence="2" type="ORF">G3O07_13470</name>
</gene>
<comment type="caution">
    <text evidence="2">The sequence shown here is derived from an EMBL/GenBank/DDBJ whole genome shotgun (WGS) entry which is preliminary data.</text>
</comment>
<accession>A0A6I5RRH9</accession>